<evidence type="ECO:0000313" key="2">
    <source>
        <dbReference type="Proteomes" id="UP000298438"/>
    </source>
</evidence>
<feature type="non-terminal residue" evidence="1">
    <location>
        <position position="1"/>
    </location>
</feature>
<dbReference type="AlphaFoldDB" id="A0A4Y9S2Z9"/>
<dbReference type="OrthoDB" id="9814791at2"/>
<protein>
    <submittedName>
        <fullName evidence="1">DUF1579 domain-containing protein</fullName>
    </submittedName>
</protein>
<organism evidence="1 2">
    <name type="scientific">Zemynaea arenosa</name>
    <dbReference type="NCBI Taxonomy" id="2561931"/>
    <lineage>
        <taxon>Bacteria</taxon>
        <taxon>Pseudomonadati</taxon>
        <taxon>Pseudomonadota</taxon>
        <taxon>Betaproteobacteria</taxon>
        <taxon>Burkholderiales</taxon>
        <taxon>Oxalobacteraceae</taxon>
        <taxon>Telluria group</taxon>
        <taxon>Zemynaea</taxon>
    </lineage>
</organism>
<proteinExistence type="predicted"/>
<comment type="caution">
    <text evidence="1">The sequence shown here is derived from an EMBL/GenBank/DDBJ whole genome shotgun (WGS) entry which is preliminary data.</text>
</comment>
<dbReference type="Pfam" id="PF07617">
    <property type="entry name" value="DUF1579"/>
    <property type="match status" value="1"/>
</dbReference>
<accession>A0A4Y9S2Z9</accession>
<keyword evidence="2" id="KW-1185">Reference proteome</keyword>
<dbReference type="EMBL" id="SPVF01000244">
    <property type="protein sequence ID" value="TFW13888.1"/>
    <property type="molecule type" value="Genomic_DNA"/>
</dbReference>
<dbReference type="RefSeq" id="WP_135208784.1">
    <property type="nucleotide sequence ID" value="NZ_SPVF01000244.1"/>
</dbReference>
<gene>
    <name evidence="1" type="ORF">E4L96_18980</name>
</gene>
<name>A0A4Y9S2Z9_9BURK</name>
<evidence type="ECO:0000313" key="1">
    <source>
        <dbReference type="EMBL" id="TFW13888.1"/>
    </source>
</evidence>
<reference evidence="1 2" key="1">
    <citation type="submission" date="2019-03" db="EMBL/GenBank/DDBJ databases">
        <title>Draft Genome Sequence of Massilia arenosa sp. nov., a Novel Massilia Species Isolated from a Sandy-loam Maize Soil.</title>
        <authorList>
            <person name="Raths R."/>
            <person name="Peta V."/>
            <person name="Bucking H."/>
        </authorList>
    </citation>
    <scope>NUCLEOTIDE SEQUENCE [LARGE SCALE GENOMIC DNA]</scope>
    <source>
        <strain evidence="1 2">MC02</strain>
    </source>
</reference>
<dbReference type="Proteomes" id="UP000298438">
    <property type="component" value="Unassembled WGS sequence"/>
</dbReference>
<dbReference type="InterPro" id="IPR011473">
    <property type="entry name" value="DUF1579"/>
</dbReference>
<sequence>GQAAGAAAPPVALRDGAHDFDFNLGTWHTSIRRLVHPLSGDPAAVEMSGTVTVRPVWGGRAQLEEIEVDGPKGHWQGATLFLYNPKSRQWSQTFMDSSDPVPSSTVGSFANGRGELYGQDTVGGRTVLVRGTWSDITHDAHRYEEAYSADGGRTWETAFSARLQRVAK</sequence>